<organism evidence="2 3">
    <name type="scientific">Trichomonas vaginalis (strain ATCC PRA-98 / G3)</name>
    <dbReference type="NCBI Taxonomy" id="412133"/>
    <lineage>
        <taxon>Eukaryota</taxon>
        <taxon>Metamonada</taxon>
        <taxon>Parabasalia</taxon>
        <taxon>Trichomonadida</taxon>
        <taxon>Trichomonadidae</taxon>
        <taxon>Trichomonas</taxon>
    </lineage>
</organism>
<dbReference type="VEuPathDB" id="TrichDB:TVAG_343340"/>
<dbReference type="InParanoid" id="A2E1D8"/>
<dbReference type="RefSeq" id="XP_001325728.1">
    <property type="nucleotide sequence ID" value="XM_001325693.1"/>
</dbReference>
<proteinExistence type="predicted"/>
<dbReference type="GO" id="GO:0016747">
    <property type="term" value="F:acyltransferase activity, transferring groups other than amino-acyl groups"/>
    <property type="evidence" value="ECO:0007669"/>
    <property type="project" value="InterPro"/>
</dbReference>
<dbReference type="AlphaFoldDB" id="A2E1D8"/>
<feature type="domain" description="N-acetyltransferase" evidence="1">
    <location>
        <begin position="4"/>
        <end position="168"/>
    </location>
</feature>
<dbReference type="CDD" id="cd04301">
    <property type="entry name" value="NAT_SF"/>
    <property type="match status" value="1"/>
</dbReference>
<reference evidence="2" key="2">
    <citation type="journal article" date="2007" name="Science">
        <title>Draft genome sequence of the sexually transmitted pathogen Trichomonas vaginalis.</title>
        <authorList>
            <person name="Carlton J.M."/>
            <person name="Hirt R.P."/>
            <person name="Silva J.C."/>
            <person name="Delcher A.L."/>
            <person name="Schatz M."/>
            <person name="Zhao Q."/>
            <person name="Wortman J.R."/>
            <person name="Bidwell S.L."/>
            <person name="Alsmark U.C.M."/>
            <person name="Besteiro S."/>
            <person name="Sicheritz-Ponten T."/>
            <person name="Noel C.J."/>
            <person name="Dacks J.B."/>
            <person name="Foster P.G."/>
            <person name="Simillion C."/>
            <person name="Van de Peer Y."/>
            <person name="Miranda-Saavedra D."/>
            <person name="Barton G.J."/>
            <person name="Westrop G.D."/>
            <person name="Mueller S."/>
            <person name="Dessi D."/>
            <person name="Fiori P.L."/>
            <person name="Ren Q."/>
            <person name="Paulsen I."/>
            <person name="Zhang H."/>
            <person name="Bastida-Corcuera F.D."/>
            <person name="Simoes-Barbosa A."/>
            <person name="Brown M.T."/>
            <person name="Hayes R.D."/>
            <person name="Mukherjee M."/>
            <person name="Okumura C.Y."/>
            <person name="Schneider R."/>
            <person name="Smith A.J."/>
            <person name="Vanacova S."/>
            <person name="Villalvazo M."/>
            <person name="Haas B.J."/>
            <person name="Pertea M."/>
            <person name="Feldblyum T.V."/>
            <person name="Utterback T.R."/>
            <person name="Shu C.L."/>
            <person name="Osoegawa K."/>
            <person name="de Jong P.J."/>
            <person name="Hrdy I."/>
            <person name="Horvathova L."/>
            <person name="Zubacova Z."/>
            <person name="Dolezal P."/>
            <person name="Malik S.B."/>
            <person name="Logsdon J.M. Jr."/>
            <person name="Henze K."/>
            <person name="Gupta A."/>
            <person name="Wang C.C."/>
            <person name="Dunne R.L."/>
            <person name="Upcroft J.A."/>
            <person name="Upcroft P."/>
            <person name="White O."/>
            <person name="Salzberg S.L."/>
            <person name="Tang P."/>
            <person name="Chiu C.-H."/>
            <person name="Lee Y.-S."/>
            <person name="Embley T.M."/>
            <person name="Coombs G.H."/>
            <person name="Mottram J.C."/>
            <person name="Tachezy J."/>
            <person name="Fraser-Liggett C.M."/>
            <person name="Johnson P.J."/>
        </authorList>
    </citation>
    <scope>NUCLEOTIDE SEQUENCE [LARGE SCALE GENOMIC DNA]</scope>
    <source>
        <strain evidence="2">G3</strain>
    </source>
</reference>
<name>A2E1D8_TRIV3</name>
<dbReference type="eggNOG" id="ENOG502SF21">
    <property type="taxonomic scope" value="Eukaryota"/>
</dbReference>
<dbReference type="Gene3D" id="3.40.630.30">
    <property type="match status" value="1"/>
</dbReference>
<dbReference type="KEGG" id="tva:4771484"/>
<dbReference type="SUPFAM" id="SSF55729">
    <property type="entry name" value="Acyl-CoA N-acyltransferases (Nat)"/>
    <property type="match status" value="1"/>
</dbReference>
<dbReference type="SMR" id="A2E1D8"/>
<dbReference type="OrthoDB" id="47374at2759"/>
<dbReference type="STRING" id="5722.A2E1D8"/>
<dbReference type="PROSITE" id="PS51186">
    <property type="entry name" value="GNAT"/>
    <property type="match status" value="1"/>
</dbReference>
<dbReference type="VEuPathDB" id="TrichDB:TVAGG3_0320140"/>
<evidence type="ECO:0000313" key="3">
    <source>
        <dbReference type="Proteomes" id="UP000001542"/>
    </source>
</evidence>
<dbReference type="EMBL" id="DS113284">
    <property type="protein sequence ID" value="EAY13505.1"/>
    <property type="molecule type" value="Genomic_DNA"/>
</dbReference>
<sequence length="168" mass="19737">MESIKIRPATTSDIPIIRQLASTIFPATYKEILTPKQIDYMMDWMYSEKSLIKRMVDLNHKYYLPFVNDNPAGYLSIHQEGPDLFHLEKIYVLIDYQHTKLGKALFLHVKEMIHSFHPEPCKMELNVNRNNKALGFYQHMGMKIARQGDFPIGNGYYMNDYIMSIDLE</sequence>
<keyword evidence="3" id="KW-1185">Reference proteome</keyword>
<evidence type="ECO:0000313" key="2">
    <source>
        <dbReference type="EMBL" id="EAY13505.1"/>
    </source>
</evidence>
<protein>
    <submittedName>
        <fullName evidence="2">GNAT family acetyltransferase, putative</fullName>
    </submittedName>
</protein>
<evidence type="ECO:0000259" key="1">
    <source>
        <dbReference type="PROSITE" id="PS51186"/>
    </source>
</evidence>
<dbReference type="Pfam" id="PF13673">
    <property type="entry name" value="Acetyltransf_10"/>
    <property type="match status" value="1"/>
</dbReference>
<reference evidence="2" key="1">
    <citation type="submission" date="2006-10" db="EMBL/GenBank/DDBJ databases">
        <authorList>
            <person name="Amadeo P."/>
            <person name="Zhao Q."/>
            <person name="Wortman J."/>
            <person name="Fraser-Liggett C."/>
            <person name="Carlton J."/>
        </authorList>
    </citation>
    <scope>NUCLEOTIDE SEQUENCE</scope>
    <source>
        <strain evidence="2">G3</strain>
    </source>
</reference>
<dbReference type="Proteomes" id="UP000001542">
    <property type="component" value="Unassembled WGS sequence"/>
</dbReference>
<accession>A2E1D8</accession>
<dbReference type="InterPro" id="IPR000182">
    <property type="entry name" value="GNAT_dom"/>
</dbReference>
<gene>
    <name evidence="2" type="ORF">TVAG_343340</name>
</gene>
<dbReference type="InterPro" id="IPR016181">
    <property type="entry name" value="Acyl_CoA_acyltransferase"/>
</dbReference>
<dbReference type="OMA" id="CHPFEIS"/>